<dbReference type="SUPFAM" id="SSF82171">
    <property type="entry name" value="DPP6 N-terminal domain-like"/>
    <property type="match status" value="1"/>
</dbReference>
<protein>
    <submittedName>
        <fullName evidence="8">WD40 repeat protein</fullName>
    </submittedName>
</protein>
<name>A0A327WF58_9BACT</name>
<dbReference type="GO" id="GO:0009279">
    <property type="term" value="C:cell outer membrane"/>
    <property type="evidence" value="ECO:0007669"/>
    <property type="project" value="UniProtKB-SubCell"/>
</dbReference>
<feature type="signal peptide" evidence="6">
    <location>
        <begin position="1"/>
        <end position="19"/>
    </location>
</feature>
<proteinExistence type="predicted"/>
<dbReference type="InterPro" id="IPR050330">
    <property type="entry name" value="Bact_OuterMem_StrucFunc"/>
</dbReference>
<comment type="subcellular location">
    <subcellularLocation>
        <location evidence="1">Cell outer membrane</location>
    </subcellularLocation>
</comment>
<dbReference type="Gene3D" id="1.25.40.10">
    <property type="entry name" value="Tetratricopeptide repeat domain"/>
    <property type="match status" value="1"/>
</dbReference>
<dbReference type="InterPro" id="IPR006664">
    <property type="entry name" value="OMP_bac"/>
</dbReference>
<dbReference type="Proteomes" id="UP000249819">
    <property type="component" value="Unassembled WGS sequence"/>
</dbReference>
<dbReference type="SUPFAM" id="SSF48452">
    <property type="entry name" value="TPR-like"/>
    <property type="match status" value="1"/>
</dbReference>
<evidence type="ECO:0000259" key="7">
    <source>
        <dbReference type="PROSITE" id="PS51123"/>
    </source>
</evidence>
<dbReference type="Pfam" id="PF07676">
    <property type="entry name" value="PD40"/>
    <property type="match status" value="2"/>
</dbReference>
<organism evidence="8 9">
    <name type="scientific">Chitinophaga dinghuensis</name>
    <dbReference type="NCBI Taxonomy" id="1539050"/>
    <lineage>
        <taxon>Bacteria</taxon>
        <taxon>Pseudomonadati</taxon>
        <taxon>Bacteroidota</taxon>
        <taxon>Chitinophagia</taxon>
        <taxon>Chitinophagales</taxon>
        <taxon>Chitinophagaceae</taxon>
        <taxon>Chitinophaga</taxon>
    </lineage>
</organism>
<evidence type="ECO:0000256" key="3">
    <source>
        <dbReference type="ARBA" id="ARBA00023237"/>
    </source>
</evidence>
<dbReference type="PROSITE" id="PS51123">
    <property type="entry name" value="OMPA_2"/>
    <property type="match status" value="1"/>
</dbReference>
<dbReference type="InterPro" id="IPR019734">
    <property type="entry name" value="TPR_rpt"/>
</dbReference>
<sequence>MRSILTLLSLFFIIQIARAQEQKSLLTQADVLYDKYEYARAASMYKRIAEKKKDKTPTAVLVKLADCYRGMDDYKDAADWYSQLLSRSDAPADTRFYYAEALKNLGRYEEAKAAFQQYAQANPQAPGVQARIAGCDSAVYWMQYPLNASIRNETRLNSSRSDWGATRYPGSVVFMSDTLMKDRLKPGSRFNRNDYGRTRRAFYTLYSADTSKNGAVYIDDFSPALNHSRYHVGPVTFDKSFHTGYVTLTDPDRKIPTVKTKGRRPVKYGYRRLELYTTVKDTNQQWMAPQPFQYNKADQYSVGHAALSPDDQILYFASDMPGGQGGTDIWYCERQADGKWSTPVNCGPSINTADEEEFPTVGPDGTLYFSSTGWPGMGGFDMFRSTGSKSQWSTPQNLRYPYNSPGDDFYYTNYADGGAYFASNRSGGLGGDDIYSVAEIPLINQPLTPLTIPFVGKVCPPLRGQCIYIYNRQRDMGWCFSGDPDRNIQLTLEKETDYVIRIHENGRRVDSIEFNTRGMKDGETVFKDICVEKKLHTGDKFILQNLNYDYDKWNIRPDAALVLDSLADILRAHPTMRVRLVAYTDSRGSSAYNLQLSRKRAASAVQYLIAHGIDKNRISSAGRGDTNLLNRCKKGVKCSDAEHEVNRRTEVEILHE</sequence>
<dbReference type="PROSITE" id="PS50005">
    <property type="entry name" value="TPR"/>
    <property type="match status" value="1"/>
</dbReference>
<keyword evidence="2 5" id="KW-0472">Membrane</keyword>
<reference evidence="8 9" key="1">
    <citation type="submission" date="2018-06" db="EMBL/GenBank/DDBJ databases">
        <title>Genomic Encyclopedia of Archaeal and Bacterial Type Strains, Phase II (KMG-II): from individual species to whole genera.</title>
        <authorList>
            <person name="Goeker M."/>
        </authorList>
    </citation>
    <scope>NUCLEOTIDE SEQUENCE [LARGE SCALE GENOMIC DNA]</scope>
    <source>
        <strain evidence="8 9">DSM 29821</strain>
    </source>
</reference>
<evidence type="ECO:0000256" key="6">
    <source>
        <dbReference type="SAM" id="SignalP"/>
    </source>
</evidence>
<keyword evidence="3" id="KW-0998">Cell outer membrane</keyword>
<evidence type="ECO:0000256" key="5">
    <source>
        <dbReference type="PROSITE-ProRule" id="PRU00473"/>
    </source>
</evidence>
<evidence type="ECO:0000313" key="8">
    <source>
        <dbReference type="EMBL" id="RAJ87990.1"/>
    </source>
</evidence>
<feature type="repeat" description="TPR" evidence="4">
    <location>
        <begin position="92"/>
        <end position="125"/>
    </location>
</feature>
<accession>A0A327WF58</accession>
<dbReference type="Gene3D" id="3.30.1330.60">
    <property type="entry name" value="OmpA-like domain"/>
    <property type="match status" value="1"/>
</dbReference>
<gene>
    <name evidence="8" type="ORF">CLV59_101755</name>
</gene>
<dbReference type="PRINTS" id="PR01021">
    <property type="entry name" value="OMPADOMAIN"/>
</dbReference>
<dbReference type="InterPro" id="IPR011990">
    <property type="entry name" value="TPR-like_helical_dom_sf"/>
</dbReference>
<dbReference type="PANTHER" id="PTHR30329:SF21">
    <property type="entry name" value="LIPOPROTEIN YIAD-RELATED"/>
    <property type="match status" value="1"/>
</dbReference>
<keyword evidence="6" id="KW-0732">Signal</keyword>
<feature type="domain" description="OmpA-like" evidence="7">
    <location>
        <begin position="535"/>
        <end position="656"/>
    </location>
</feature>
<dbReference type="RefSeq" id="WP_111590651.1">
    <property type="nucleotide sequence ID" value="NZ_QLMA01000001.1"/>
</dbReference>
<dbReference type="InterPro" id="IPR011659">
    <property type="entry name" value="WD40"/>
</dbReference>
<dbReference type="InterPro" id="IPR006665">
    <property type="entry name" value="OmpA-like"/>
</dbReference>
<keyword evidence="9" id="KW-1185">Reference proteome</keyword>
<dbReference type="InterPro" id="IPR036737">
    <property type="entry name" value="OmpA-like_sf"/>
</dbReference>
<dbReference type="Pfam" id="PF00691">
    <property type="entry name" value="OmpA"/>
    <property type="match status" value="1"/>
</dbReference>
<evidence type="ECO:0000256" key="2">
    <source>
        <dbReference type="ARBA" id="ARBA00023136"/>
    </source>
</evidence>
<dbReference type="SUPFAM" id="SSF103088">
    <property type="entry name" value="OmpA-like"/>
    <property type="match status" value="1"/>
</dbReference>
<evidence type="ECO:0000256" key="1">
    <source>
        <dbReference type="ARBA" id="ARBA00004442"/>
    </source>
</evidence>
<dbReference type="Pfam" id="PF13181">
    <property type="entry name" value="TPR_8"/>
    <property type="match status" value="1"/>
</dbReference>
<dbReference type="PANTHER" id="PTHR30329">
    <property type="entry name" value="STATOR ELEMENT OF FLAGELLAR MOTOR COMPLEX"/>
    <property type="match status" value="1"/>
</dbReference>
<dbReference type="CDD" id="cd07185">
    <property type="entry name" value="OmpA_C-like"/>
    <property type="match status" value="1"/>
</dbReference>
<dbReference type="OrthoDB" id="9809364at2"/>
<keyword evidence="4" id="KW-0802">TPR repeat</keyword>
<dbReference type="EMBL" id="QLMA01000001">
    <property type="protein sequence ID" value="RAJ87990.1"/>
    <property type="molecule type" value="Genomic_DNA"/>
</dbReference>
<evidence type="ECO:0000313" key="9">
    <source>
        <dbReference type="Proteomes" id="UP000249819"/>
    </source>
</evidence>
<evidence type="ECO:0000256" key="4">
    <source>
        <dbReference type="PROSITE-ProRule" id="PRU00339"/>
    </source>
</evidence>
<dbReference type="AlphaFoldDB" id="A0A327WF58"/>
<comment type="caution">
    <text evidence="8">The sequence shown here is derived from an EMBL/GenBank/DDBJ whole genome shotgun (WGS) entry which is preliminary data.</text>
</comment>
<feature type="chain" id="PRO_5016324210" evidence="6">
    <location>
        <begin position="20"/>
        <end position="656"/>
    </location>
</feature>